<dbReference type="PANTHER" id="PTHR43139">
    <property type="entry name" value="SI:DKEY-122A22.2"/>
    <property type="match status" value="1"/>
</dbReference>
<organism evidence="2">
    <name type="scientific">Opuntia streptacantha</name>
    <name type="common">Prickly pear cactus</name>
    <name type="synonym">Opuntia cardona</name>
    <dbReference type="NCBI Taxonomy" id="393608"/>
    <lineage>
        <taxon>Eukaryota</taxon>
        <taxon>Viridiplantae</taxon>
        <taxon>Streptophyta</taxon>
        <taxon>Embryophyta</taxon>
        <taxon>Tracheophyta</taxon>
        <taxon>Spermatophyta</taxon>
        <taxon>Magnoliopsida</taxon>
        <taxon>eudicotyledons</taxon>
        <taxon>Gunneridae</taxon>
        <taxon>Pentapetalae</taxon>
        <taxon>Caryophyllales</taxon>
        <taxon>Cactineae</taxon>
        <taxon>Cactaceae</taxon>
        <taxon>Opuntioideae</taxon>
        <taxon>Opuntia</taxon>
    </lineage>
</organism>
<dbReference type="InterPro" id="IPR029058">
    <property type="entry name" value="AB_hydrolase_fold"/>
</dbReference>
<evidence type="ECO:0000313" key="2">
    <source>
        <dbReference type="EMBL" id="MBA4652486.1"/>
    </source>
</evidence>
<dbReference type="PRINTS" id="PR00111">
    <property type="entry name" value="ABHYDROLASE"/>
</dbReference>
<dbReference type="SUPFAM" id="SSF53474">
    <property type="entry name" value="alpha/beta-Hydrolases"/>
    <property type="match status" value="1"/>
</dbReference>
<name>A0A7C9DYH9_OPUST</name>
<dbReference type="EMBL" id="GISG01174781">
    <property type="protein sequence ID" value="MBA4652486.1"/>
    <property type="molecule type" value="Transcribed_RNA"/>
</dbReference>
<accession>A0A7C9DYH9</accession>
<dbReference type="AlphaFoldDB" id="A0A7C9DYH9"/>
<dbReference type="Pfam" id="PF00561">
    <property type="entry name" value="Abhydrolase_1"/>
    <property type="match status" value="1"/>
</dbReference>
<protein>
    <recommendedName>
        <fullName evidence="1">AB hydrolase-1 domain-containing protein</fullName>
    </recommendedName>
</protein>
<feature type="domain" description="AB hydrolase-1" evidence="1">
    <location>
        <begin position="78"/>
        <end position="312"/>
    </location>
</feature>
<evidence type="ECO:0000259" key="1">
    <source>
        <dbReference type="Pfam" id="PF00561"/>
    </source>
</evidence>
<sequence length="332" mass="38605">MGYAKLIRQYMFMVAMAVRQIVWNIRKLKDGPVFMPVVDFVVFLYYYFYCGLTPCAVDLDDQTTMHFWISNHRRHDRPNLVIIHGCGADATLQFVLQAKTLSKSFNLYMPDLLFFGGSYTKCKDRSTNFQAKCVMQGLKRGFGVEKCSVYSISYGGWVGYWMAEMYPDEVEKIVIVSTGIGSTADQKLEQLKTVDKRAQDIVIPKDPEASRLLVKCTVHKYDLTRIPDYFFWELIMTKENKNRIQKEELIEYVMLDDGDSQIPTLSQETLLVWGEDDRFFPKHFAYQLKRLLEPKVKLEILKNTGHAANVDSPRELNELIISFILEKPRLEH</sequence>
<proteinExistence type="predicted"/>
<dbReference type="InterPro" id="IPR052370">
    <property type="entry name" value="Meta-cleavage_hydrolase"/>
</dbReference>
<dbReference type="Gene3D" id="3.40.50.1820">
    <property type="entry name" value="alpha/beta hydrolase"/>
    <property type="match status" value="1"/>
</dbReference>
<dbReference type="PANTHER" id="PTHR43139:SF37">
    <property type="entry name" value="ALPHA_BETA-HYDROLASES SUPERFAMILY PROTEIN"/>
    <property type="match status" value="1"/>
</dbReference>
<dbReference type="InterPro" id="IPR000073">
    <property type="entry name" value="AB_hydrolase_1"/>
</dbReference>
<reference evidence="2" key="1">
    <citation type="journal article" date="2013" name="J. Plant Res.">
        <title>Effect of fungi and light on seed germination of three Opuntia species from semiarid lands of central Mexico.</title>
        <authorList>
            <person name="Delgado-Sanchez P."/>
            <person name="Jimenez-Bremont J.F."/>
            <person name="Guerrero-Gonzalez Mde L."/>
            <person name="Flores J."/>
        </authorList>
    </citation>
    <scope>NUCLEOTIDE SEQUENCE</scope>
    <source>
        <tissue evidence="2">Cladode</tissue>
    </source>
</reference>
<reference evidence="2" key="2">
    <citation type="submission" date="2020-07" db="EMBL/GenBank/DDBJ databases">
        <authorList>
            <person name="Vera ALvarez R."/>
            <person name="Arias-Moreno D.M."/>
            <person name="Jimenez-Jacinto V."/>
            <person name="Jimenez-Bremont J.F."/>
            <person name="Swaminathan K."/>
            <person name="Moose S.P."/>
            <person name="Guerrero-Gonzalez M.L."/>
            <person name="Marino-Ramirez L."/>
            <person name="Landsman D."/>
            <person name="Rodriguez-Kessler M."/>
            <person name="Delgado-Sanchez P."/>
        </authorList>
    </citation>
    <scope>NUCLEOTIDE SEQUENCE</scope>
    <source>
        <tissue evidence="2">Cladode</tissue>
    </source>
</reference>